<dbReference type="SUPFAM" id="SSF50630">
    <property type="entry name" value="Acid proteases"/>
    <property type="match status" value="1"/>
</dbReference>
<feature type="signal peptide" evidence="3">
    <location>
        <begin position="1"/>
        <end position="32"/>
    </location>
</feature>
<feature type="chain" id="PRO_5011988171" description="Aspartic peptidase domain-containing protein" evidence="3">
    <location>
        <begin position="33"/>
        <end position="577"/>
    </location>
</feature>
<evidence type="ECO:0000256" key="2">
    <source>
        <dbReference type="SAM" id="Phobius"/>
    </source>
</evidence>
<dbReference type="Proteomes" id="UP000193144">
    <property type="component" value="Unassembled WGS sequence"/>
</dbReference>
<gene>
    <name evidence="4" type="ORF">BCR34DRAFT_51722</name>
</gene>
<dbReference type="STRING" id="1231657.A0A1Y2A453"/>
<keyword evidence="5" id="KW-1185">Reference proteome</keyword>
<dbReference type="OrthoDB" id="5361565at2759"/>
<feature type="compositionally biased region" description="Low complexity" evidence="1">
    <location>
        <begin position="466"/>
        <end position="491"/>
    </location>
</feature>
<dbReference type="EMBL" id="MCFA01000013">
    <property type="protein sequence ID" value="ORY17278.1"/>
    <property type="molecule type" value="Genomic_DNA"/>
</dbReference>
<keyword evidence="2" id="KW-0472">Membrane</keyword>
<keyword evidence="3" id="KW-0732">Signal</keyword>
<proteinExistence type="predicted"/>
<reference evidence="4 5" key="1">
    <citation type="submission" date="2016-07" db="EMBL/GenBank/DDBJ databases">
        <title>Pervasive Adenine N6-methylation of Active Genes in Fungi.</title>
        <authorList>
            <consortium name="DOE Joint Genome Institute"/>
            <person name="Mondo S.J."/>
            <person name="Dannebaum R.O."/>
            <person name="Kuo R.C."/>
            <person name="Labutti K."/>
            <person name="Haridas S."/>
            <person name="Kuo A."/>
            <person name="Salamov A."/>
            <person name="Ahrendt S.R."/>
            <person name="Lipzen A."/>
            <person name="Sullivan W."/>
            <person name="Andreopoulos W.B."/>
            <person name="Clum A."/>
            <person name="Lindquist E."/>
            <person name="Daum C."/>
            <person name="Ramamoorthy G.K."/>
            <person name="Gryganskyi A."/>
            <person name="Culley D."/>
            <person name="Magnuson J.K."/>
            <person name="James T.Y."/>
            <person name="O'Malley M.A."/>
            <person name="Stajich J.E."/>
            <person name="Spatafora J.W."/>
            <person name="Visel A."/>
            <person name="Grigoriev I.V."/>
        </authorList>
    </citation>
    <scope>NUCLEOTIDE SEQUENCE [LARGE SCALE GENOMIC DNA]</scope>
    <source>
        <strain evidence="4 5">CBS 115471</strain>
    </source>
</reference>
<evidence type="ECO:0000313" key="4">
    <source>
        <dbReference type="EMBL" id="ORY17278.1"/>
    </source>
</evidence>
<keyword evidence="2" id="KW-0812">Transmembrane</keyword>
<protein>
    <recommendedName>
        <fullName evidence="6">Aspartic peptidase domain-containing protein</fullName>
    </recommendedName>
</protein>
<evidence type="ECO:0000256" key="3">
    <source>
        <dbReference type="SAM" id="SignalP"/>
    </source>
</evidence>
<accession>A0A1Y2A453</accession>
<evidence type="ECO:0000313" key="5">
    <source>
        <dbReference type="Proteomes" id="UP000193144"/>
    </source>
</evidence>
<comment type="caution">
    <text evidence="4">The sequence shown here is derived from an EMBL/GenBank/DDBJ whole genome shotgun (WGS) entry which is preliminary data.</text>
</comment>
<feature type="transmembrane region" description="Helical" evidence="2">
    <location>
        <begin position="501"/>
        <end position="523"/>
    </location>
</feature>
<dbReference type="Gene3D" id="2.40.70.10">
    <property type="entry name" value="Acid Proteases"/>
    <property type="match status" value="1"/>
</dbReference>
<sequence length="577" mass="61752">MAKVLSKVWSRCMLTTCVCVVLSLLRLPVSEAACQPRPQSLPISHQEGAAGSAGTRGIRLAIGTEIKLDGTPKSGVDVSFLPSVYYNQTYVFGEQDASNFGSYGYANAWRGGYYQPKNSSTSNLASTPFPLTTVTGQPPACEEPRRAETSAWYQDTVYFGSDLPPANFTFGIPRKDIDGDHDFIPAAQLGLGSNSSFLRLIKERGHVVTRVYSIFWGRSFGTASEVTDGSLMLGGFDESIINDTATNLTAPIVMKDTRTQGCNTGMLVTITQMTLNWPNNTDTTVFGNQNSLFALEACIIPGYQGVMTLPNDYWEAIRNLMGGQVVKTKDGGDFRTGGVYIGDPVYDPHGLFYGDLTLSIRGTSNKDIDIRVLNTELVTIDPYITPSGIQDGHGANRTILLNGLPSSSKDTPVLGRIFLSSAYLMVNHDQSEFTVWPVSKNPKLGSKTNGIRAVDGKGVVSQEFCGTGTNGTSNPGSSPSPSSSSLPTGGNLDRKLSTGGVVGLAIGAVAAISFVIGAACVYWKRRKSNAKSNIHEIGSDDLGWVRDTKVQARAYVVPVEIAAGERVAELEGRAIGM</sequence>
<organism evidence="4 5">
    <name type="scientific">Clohesyomyces aquaticus</name>
    <dbReference type="NCBI Taxonomy" id="1231657"/>
    <lineage>
        <taxon>Eukaryota</taxon>
        <taxon>Fungi</taxon>
        <taxon>Dikarya</taxon>
        <taxon>Ascomycota</taxon>
        <taxon>Pezizomycotina</taxon>
        <taxon>Dothideomycetes</taxon>
        <taxon>Pleosporomycetidae</taxon>
        <taxon>Pleosporales</taxon>
        <taxon>Lindgomycetaceae</taxon>
        <taxon>Clohesyomyces</taxon>
    </lineage>
</organism>
<dbReference type="InterPro" id="IPR021109">
    <property type="entry name" value="Peptidase_aspartic_dom_sf"/>
</dbReference>
<dbReference type="AlphaFoldDB" id="A0A1Y2A453"/>
<keyword evidence="2" id="KW-1133">Transmembrane helix</keyword>
<name>A0A1Y2A453_9PLEO</name>
<evidence type="ECO:0008006" key="6">
    <source>
        <dbReference type="Google" id="ProtNLM"/>
    </source>
</evidence>
<feature type="region of interest" description="Disordered" evidence="1">
    <location>
        <begin position="464"/>
        <end position="491"/>
    </location>
</feature>
<evidence type="ECO:0000256" key="1">
    <source>
        <dbReference type="SAM" id="MobiDB-lite"/>
    </source>
</evidence>